<dbReference type="InterPro" id="IPR053178">
    <property type="entry name" value="Osmoadaptation_assoc"/>
</dbReference>
<organism evidence="3 4">
    <name type="scientific">Rhizodiscina lignyota</name>
    <dbReference type="NCBI Taxonomy" id="1504668"/>
    <lineage>
        <taxon>Eukaryota</taxon>
        <taxon>Fungi</taxon>
        <taxon>Dikarya</taxon>
        <taxon>Ascomycota</taxon>
        <taxon>Pezizomycotina</taxon>
        <taxon>Dothideomycetes</taxon>
        <taxon>Pleosporomycetidae</taxon>
        <taxon>Aulographales</taxon>
        <taxon>Rhizodiscinaceae</taxon>
        <taxon>Rhizodiscina</taxon>
    </lineage>
</organism>
<dbReference type="PANTHER" id="PTHR38111">
    <property type="entry name" value="ZN(2)-C6 FUNGAL-TYPE DOMAIN-CONTAINING PROTEIN-RELATED"/>
    <property type="match status" value="1"/>
</dbReference>
<dbReference type="Pfam" id="PF00172">
    <property type="entry name" value="Zn_clus"/>
    <property type="match status" value="1"/>
</dbReference>
<dbReference type="Pfam" id="PF11951">
    <property type="entry name" value="Fungal_trans_2"/>
    <property type="match status" value="1"/>
</dbReference>
<dbReference type="SUPFAM" id="SSF57701">
    <property type="entry name" value="Zn2/Cys6 DNA-binding domain"/>
    <property type="match status" value="1"/>
</dbReference>
<dbReference type="OrthoDB" id="3525185at2759"/>
<comment type="caution">
    <text evidence="3">The sequence shown here is derived from an EMBL/GenBank/DDBJ whole genome shotgun (WGS) entry which is preliminary data.</text>
</comment>
<sequence length="523" mass="58584">MVNVPGRSKGCNTCRRRKKGCDLRRPSCARCVRDGFQCEGYDRPTIFVSHQPDTNSTRLVTVRPRAGEWRLAPQDTRTPSPAKQQGLARGALQEAAISEFFNYFFPRDDFLPRAGVSNLGSYSWMNASLNLSPNSLALRQALCALGLASTASQTGDKKLIRQGAEYYGAALARLNYTLQNPQAAANDESVLPTSMLLAVYEQFNGFDLTLESKPGRNWLAHVAGFARLIELRGPKRHTTGHAHALFTQCRVSIFCSCFSKRKGTVFQSDEWRSIPWMERPKSRRDQIFDILILVPGALEVCDTALAGGSDGMCVDALAKLIRIRRIFETWKSSFTTMLWNEEAGSGAEDDAANAMDWAEIHPEFYMRHGVDIASWVMLYWTCGIAMGLSMRALSGRVPAEFRVDTFAGDAFDPYYHAQRIIECVPYFLQPDTGLIGFQNVALPVGVCLAYFAAFSREEPEERKIIRSMMLDSSKVGPYGPLILQFLRQMEDQALPPSDLERMPSGGYDGARWKCRTWLRIGEK</sequence>
<feature type="domain" description="Zn(2)-C6 fungal-type" evidence="2">
    <location>
        <begin position="10"/>
        <end position="38"/>
    </location>
</feature>
<dbReference type="GO" id="GO:0008270">
    <property type="term" value="F:zinc ion binding"/>
    <property type="evidence" value="ECO:0007669"/>
    <property type="project" value="InterPro"/>
</dbReference>
<dbReference type="CDD" id="cd00067">
    <property type="entry name" value="GAL4"/>
    <property type="match status" value="1"/>
</dbReference>
<dbReference type="InterPro" id="IPR036864">
    <property type="entry name" value="Zn2-C6_fun-type_DNA-bd_sf"/>
</dbReference>
<dbReference type="InterPro" id="IPR021858">
    <property type="entry name" value="Fun_TF"/>
</dbReference>
<dbReference type="InterPro" id="IPR001138">
    <property type="entry name" value="Zn2Cys6_DnaBD"/>
</dbReference>
<keyword evidence="4" id="KW-1185">Reference proteome</keyword>
<evidence type="ECO:0000313" key="4">
    <source>
        <dbReference type="Proteomes" id="UP000799772"/>
    </source>
</evidence>
<reference evidence="3" key="1">
    <citation type="journal article" date="2020" name="Stud. Mycol.">
        <title>101 Dothideomycetes genomes: a test case for predicting lifestyles and emergence of pathogens.</title>
        <authorList>
            <person name="Haridas S."/>
            <person name="Albert R."/>
            <person name="Binder M."/>
            <person name="Bloem J."/>
            <person name="Labutti K."/>
            <person name="Salamov A."/>
            <person name="Andreopoulos B."/>
            <person name="Baker S."/>
            <person name="Barry K."/>
            <person name="Bills G."/>
            <person name="Bluhm B."/>
            <person name="Cannon C."/>
            <person name="Castanera R."/>
            <person name="Culley D."/>
            <person name="Daum C."/>
            <person name="Ezra D."/>
            <person name="Gonzalez J."/>
            <person name="Henrissat B."/>
            <person name="Kuo A."/>
            <person name="Liang C."/>
            <person name="Lipzen A."/>
            <person name="Lutzoni F."/>
            <person name="Magnuson J."/>
            <person name="Mondo S."/>
            <person name="Nolan M."/>
            <person name="Ohm R."/>
            <person name="Pangilinan J."/>
            <person name="Park H.-J."/>
            <person name="Ramirez L."/>
            <person name="Alfaro M."/>
            <person name="Sun H."/>
            <person name="Tritt A."/>
            <person name="Yoshinaga Y."/>
            <person name="Zwiers L.-H."/>
            <person name="Turgeon B."/>
            <person name="Goodwin S."/>
            <person name="Spatafora J."/>
            <person name="Crous P."/>
            <person name="Grigoriev I."/>
        </authorList>
    </citation>
    <scope>NUCLEOTIDE SEQUENCE</scope>
    <source>
        <strain evidence="3">CBS 133067</strain>
    </source>
</reference>
<name>A0A9P4MEE6_9PEZI</name>
<dbReference type="SMART" id="SM00066">
    <property type="entry name" value="GAL4"/>
    <property type="match status" value="1"/>
</dbReference>
<dbReference type="Proteomes" id="UP000799772">
    <property type="component" value="Unassembled WGS sequence"/>
</dbReference>
<proteinExistence type="predicted"/>
<dbReference type="EMBL" id="ML978122">
    <property type="protein sequence ID" value="KAF2102534.1"/>
    <property type="molecule type" value="Genomic_DNA"/>
</dbReference>
<keyword evidence="1" id="KW-0539">Nucleus</keyword>
<evidence type="ECO:0000313" key="3">
    <source>
        <dbReference type="EMBL" id="KAF2102534.1"/>
    </source>
</evidence>
<protein>
    <recommendedName>
        <fullName evidence="2">Zn(2)-C6 fungal-type domain-containing protein</fullName>
    </recommendedName>
</protein>
<dbReference type="AlphaFoldDB" id="A0A9P4MEE6"/>
<dbReference type="Gene3D" id="4.10.240.10">
    <property type="entry name" value="Zn(2)-C6 fungal-type DNA-binding domain"/>
    <property type="match status" value="1"/>
</dbReference>
<dbReference type="PROSITE" id="PS00463">
    <property type="entry name" value="ZN2_CY6_FUNGAL_1"/>
    <property type="match status" value="1"/>
</dbReference>
<evidence type="ECO:0000259" key="2">
    <source>
        <dbReference type="PROSITE" id="PS50048"/>
    </source>
</evidence>
<gene>
    <name evidence="3" type="ORF">NA57DRAFT_52102</name>
</gene>
<dbReference type="GO" id="GO:0000981">
    <property type="term" value="F:DNA-binding transcription factor activity, RNA polymerase II-specific"/>
    <property type="evidence" value="ECO:0007669"/>
    <property type="project" value="InterPro"/>
</dbReference>
<accession>A0A9P4MEE6</accession>
<dbReference type="PANTHER" id="PTHR38111:SF11">
    <property type="entry name" value="TRANSCRIPTION FACTOR DOMAIN-CONTAINING PROTEIN-RELATED"/>
    <property type="match status" value="1"/>
</dbReference>
<evidence type="ECO:0000256" key="1">
    <source>
        <dbReference type="ARBA" id="ARBA00023242"/>
    </source>
</evidence>
<dbReference type="PROSITE" id="PS50048">
    <property type="entry name" value="ZN2_CY6_FUNGAL_2"/>
    <property type="match status" value="1"/>
</dbReference>